<protein>
    <submittedName>
        <fullName evidence="2">Nucleolar RNA helicase II</fullName>
    </submittedName>
</protein>
<keyword evidence="2" id="KW-0067">ATP-binding</keyword>
<keyword evidence="2" id="KW-0547">Nucleotide-binding</keyword>
<name>V5CYM7_TRYCR</name>
<keyword evidence="1" id="KW-1133">Transmembrane helix</keyword>
<evidence type="ECO:0000256" key="1">
    <source>
        <dbReference type="SAM" id="Phobius"/>
    </source>
</evidence>
<keyword evidence="2" id="KW-0378">Hydrolase</keyword>
<accession>V5CYM7</accession>
<dbReference type="VEuPathDB" id="TriTrypDB:TCDM_12137"/>
<comment type="caution">
    <text evidence="2">The sequence shown here is derived from an EMBL/GenBank/DDBJ whole genome shotgun (WGS) entry which is preliminary data.</text>
</comment>
<dbReference type="AlphaFoldDB" id="V5CYM7"/>
<keyword evidence="1" id="KW-0812">Transmembrane</keyword>
<evidence type="ECO:0000313" key="2">
    <source>
        <dbReference type="EMBL" id="ESS60336.1"/>
    </source>
</evidence>
<dbReference type="GO" id="GO:0004386">
    <property type="term" value="F:helicase activity"/>
    <property type="evidence" value="ECO:0007669"/>
    <property type="project" value="UniProtKB-KW"/>
</dbReference>
<evidence type="ECO:0000313" key="3">
    <source>
        <dbReference type="Proteomes" id="UP000017861"/>
    </source>
</evidence>
<dbReference type="EMBL" id="AYLP01000496">
    <property type="protein sequence ID" value="ESS60336.1"/>
    <property type="molecule type" value="Genomic_DNA"/>
</dbReference>
<gene>
    <name evidence="2" type="ORF">TCDM_12137</name>
</gene>
<organism evidence="2 3">
    <name type="scientific">Trypanosoma cruzi Dm28c</name>
    <dbReference type="NCBI Taxonomy" id="1416333"/>
    <lineage>
        <taxon>Eukaryota</taxon>
        <taxon>Discoba</taxon>
        <taxon>Euglenozoa</taxon>
        <taxon>Kinetoplastea</taxon>
        <taxon>Metakinetoplastina</taxon>
        <taxon>Trypanosomatida</taxon>
        <taxon>Trypanosomatidae</taxon>
        <taxon>Trypanosoma</taxon>
        <taxon>Schizotrypanum</taxon>
    </lineage>
</organism>
<proteinExistence type="predicted"/>
<keyword evidence="1" id="KW-0472">Membrane</keyword>
<feature type="transmembrane region" description="Helical" evidence="1">
    <location>
        <begin position="53"/>
        <end position="75"/>
    </location>
</feature>
<reference evidence="2 3" key="1">
    <citation type="journal article" date="2014" name="Genome Announc.">
        <title>Trypanosoma cruzi Clone Dm28c Draft Genome Sequence.</title>
        <authorList>
            <person name="Grisard E.C."/>
            <person name="Teixeira S.M."/>
            <person name="de Almeida L.G."/>
            <person name="Stoco P.H."/>
            <person name="Gerber A.L."/>
            <person name="Talavera-Lopez C."/>
            <person name="Lima O.C."/>
            <person name="Andersson B."/>
            <person name="de Vasconcelos A.T."/>
        </authorList>
    </citation>
    <scope>NUCLEOTIDE SEQUENCE [LARGE SCALE GENOMIC DNA]</scope>
    <source>
        <strain evidence="2 3">Dm28c</strain>
    </source>
</reference>
<dbReference type="Proteomes" id="UP000017861">
    <property type="component" value="Unassembled WGS sequence"/>
</dbReference>
<keyword evidence="2" id="KW-0347">Helicase</keyword>
<sequence>MQGDTHREREGRVCVRAVHGSLPHSHAATTAAAAANATTTRRGKRGEVVWETAVLPSVASVLAVALVRTMFLSFLKLF</sequence>